<evidence type="ECO:0000256" key="1">
    <source>
        <dbReference type="ARBA" id="ARBA00022737"/>
    </source>
</evidence>
<evidence type="ECO:0008006" key="4">
    <source>
        <dbReference type="Google" id="ProtNLM"/>
    </source>
</evidence>
<keyword evidence="3" id="KW-1185">Reference proteome</keyword>
<keyword evidence="1" id="KW-0677">Repeat</keyword>
<dbReference type="InterPro" id="IPR036034">
    <property type="entry name" value="PDZ_sf"/>
</dbReference>
<sequence>MQVNDTSIEGLRHAEVVALIKAGGRETRLLVVDPETDELFNRLGIVPTSIHLK</sequence>
<accession>A0ABD0RWS1</accession>
<evidence type="ECO:0000313" key="3">
    <source>
        <dbReference type="Proteomes" id="UP001529510"/>
    </source>
</evidence>
<proteinExistence type="predicted"/>
<comment type="caution">
    <text evidence="2">The sequence shown here is derived from an EMBL/GenBank/DDBJ whole genome shotgun (WGS) entry which is preliminary data.</text>
</comment>
<protein>
    <recommendedName>
        <fullName evidence="4">PDZ domain-containing protein</fullName>
    </recommendedName>
</protein>
<dbReference type="Gene3D" id="2.30.42.10">
    <property type="match status" value="1"/>
</dbReference>
<dbReference type="PANTHER" id="PTHR14191">
    <property type="entry name" value="PDZ DOMAIN CONTAINING PROTEIN"/>
    <property type="match status" value="1"/>
</dbReference>
<dbReference type="EMBL" id="JAMKFB020000001">
    <property type="protein sequence ID" value="KAL0202843.1"/>
    <property type="molecule type" value="Genomic_DNA"/>
</dbReference>
<organism evidence="2 3">
    <name type="scientific">Cirrhinus mrigala</name>
    <name type="common">Mrigala</name>
    <dbReference type="NCBI Taxonomy" id="683832"/>
    <lineage>
        <taxon>Eukaryota</taxon>
        <taxon>Metazoa</taxon>
        <taxon>Chordata</taxon>
        <taxon>Craniata</taxon>
        <taxon>Vertebrata</taxon>
        <taxon>Euteleostomi</taxon>
        <taxon>Actinopterygii</taxon>
        <taxon>Neopterygii</taxon>
        <taxon>Teleostei</taxon>
        <taxon>Ostariophysi</taxon>
        <taxon>Cypriniformes</taxon>
        <taxon>Cyprinidae</taxon>
        <taxon>Labeoninae</taxon>
        <taxon>Labeonini</taxon>
        <taxon>Cirrhinus</taxon>
    </lineage>
</organism>
<gene>
    <name evidence="2" type="ORF">M9458_000861</name>
</gene>
<reference evidence="2 3" key="1">
    <citation type="submission" date="2024-05" db="EMBL/GenBank/DDBJ databases">
        <title>Genome sequencing and assembly of Indian major carp, Cirrhinus mrigala (Hamilton, 1822).</title>
        <authorList>
            <person name="Mohindra V."/>
            <person name="Chowdhury L.M."/>
            <person name="Lal K."/>
            <person name="Jena J.K."/>
        </authorList>
    </citation>
    <scope>NUCLEOTIDE SEQUENCE [LARGE SCALE GENOMIC DNA]</scope>
    <source>
        <strain evidence="2">CM1030</strain>
        <tissue evidence="2">Blood</tissue>
    </source>
</reference>
<dbReference type="SUPFAM" id="SSF50156">
    <property type="entry name" value="PDZ domain-like"/>
    <property type="match status" value="1"/>
</dbReference>
<dbReference type="PANTHER" id="PTHR14191:SF4">
    <property type="entry name" value="NA(+)_H(+) EXCHANGE REGULATORY COFACTOR NHE-RF2"/>
    <property type="match status" value="1"/>
</dbReference>
<feature type="non-terminal residue" evidence="2">
    <location>
        <position position="53"/>
    </location>
</feature>
<dbReference type="Proteomes" id="UP001529510">
    <property type="component" value="Unassembled WGS sequence"/>
</dbReference>
<dbReference type="AlphaFoldDB" id="A0ABD0RWS1"/>
<evidence type="ECO:0000313" key="2">
    <source>
        <dbReference type="EMBL" id="KAL0202843.1"/>
    </source>
</evidence>
<name>A0ABD0RWS1_CIRMR</name>
<dbReference type="InterPro" id="IPR051067">
    <property type="entry name" value="NHER"/>
</dbReference>